<dbReference type="InterPro" id="IPR034079">
    <property type="entry name" value="R3H_KhpB"/>
</dbReference>
<organism evidence="3 4">
    <name type="scientific">Brevibacterium yomogidense</name>
    <dbReference type="NCBI Taxonomy" id="946573"/>
    <lineage>
        <taxon>Bacteria</taxon>
        <taxon>Bacillati</taxon>
        <taxon>Actinomycetota</taxon>
        <taxon>Actinomycetes</taxon>
        <taxon>Micrococcales</taxon>
        <taxon>Brevibacteriaceae</taxon>
        <taxon>Brevibacterium</taxon>
    </lineage>
</organism>
<dbReference type="PANTHER" id="PTHR35800">
    <property type="entry name" value="PROTEIN JAG"/>
    <property type="match status" value="1"/>
</dbReference>
<dbReference type="PANTHER" id="PTHR35800:SF1">
    <property type="entry name" value="RNA-BINDING PROTEIN KHPB"/>
    <property type="match status" value="1"/>
</dbReference>
<dbReference type="SMART" id="SM00393">
    <property type="entry name" value="R3H"/>
    <property type="match status" value="1"/>
</dbReference>
<dbReference type="GO" id="GO:0003723">
    <property type="term" value="F:RNA binding"/>
    <property type="evidence" value="ECO:0007669"/>
    <property type="project" value="InterPro"/>
</dbReference>
<dbReference type="Gene3D" id="3.30.300.20">
    <property type="match status" value="1"/>
</dbReference>
<feature type="compositionally biased region" description="Polar residues" evidence="1">
    <location>
        <begin position="40"/>
        <end position="62"/>
    </location>
</feature>
<protein>
    <submittedName>
        <fullName evidence="3">RNA-binding protein Jag</fullName>
    </submittedName>
</protein>
<dbReference type="InterPro" id="IPR039247">
    <property type="entry name" value="KhpB"/>
</dbReference>
<evidence type="ECO:0000259" key="2">
    <source>
        <dbReference type="PROSITE" id="PS51061"/>
    </source>
</evidence>
<dbReference type="SUPFAM" id="SSF82708">
    <property type="entry name" value="R3H domain"/>
    <property type="match status" value="1"/>
</dbReference>
<dbReference type="CDD" id="cd02644">
    <property type="entry name" value="R3H_jag"/>
    <property type="match status" value="1"/>
</dbReference>
<dbReference type="InterPro" id="IPR036867">
    <property type="entry name" value="R3H_dom_sf"/>
</dbReference>
<dbReference type="PROSITE" id="PS51061">
    <property type="entry name" value="R3H"/>
    <property type="match status" value="1"/>
</dbReference>
<keyword evidence="4" id="KW-1185">Reference proteome</keyword>
<feature type="region of interest" description="Disordered" evidence="1">
    <location>
        <begin position="1"/>
        <end position="88"/>
    </location>
</feature>
<name>A0A1X6WXJ0_9MICO</name>
<dbReference type="Proteomes" id="UP000196581">
    <property type="component" value="Unassembled WGS sequence"/>
</dbReference>
<accession>A0A1X6WXJ0</accession>
<sequence>MSDSTETTGSPTTDNGTTAEQAEVVDSAQDSTAADAARNSAETTAQGTAESTAEGSTASTAEPSDGTAVKDDSADAASSRPSRTELLEEEGDIAADYLEELLDVTDLDGDIDIDVADGRAQLAILNDDGDDGLDVLVGRDGQVLTALQELTRLTVQAQTGQRSWLMLDIDGYRDRRKDDLRKVASEAVESVQSEGRTVSLRPMNSFERKVVHDVVAKAGLRSESEGEGDRRHVVVHPA</sequence>
<dbReference type="Gene3D" id="3.30.1370.50">
    <property type="entry name" value="R3H-like domain"/>
    <property type="match status" value="1"/>
</dbReference>
<gene>
    <name evidence="3" type="ORF">FM105_02110</name>
</gene>
<dbReference type="InterPro" id="IPR015946">
    <property type="entry name" value="KH_dom-like_a/b"/>
</dbReference>
<feature type="compositionally biased region" description="Low complexity" evidence="1">
    <location>
        <begin position="26"/>
        <end position="37"/>
    </location>
</feature>
<dbReference type="Pfam" id="PF01424">
    <property type="entry name" value="R3H"/>
    <property type="match status" value="1"/>
</dbReference>
<dbReference type="InterPro" id="IPR001374">
    <property type="entry name" value="R3H_dom"/>
</dbReference>
<evidence type="ECO:0000313" key="3">
    <source>
        <dbReference type="EMBL" id="SLM90582.1"/>
    </source>
</evidence>
<feature type="compositionally biased region" description="Low complexity" evidence="1">
    <location>
        <begin position="1"/>
        <end position="18"/>
    </location>
</feature>
<feature type="domain" description="R3H" evidence="2">
    <location>
        <begin position="174"/>
        <end position="238"/>
    </location>
</feature>
<evidence type="ECO:0000256" key="1">
    <source>
        <dbReference type="SAM" id="MobiDB-lite"/>
    </source>
</evidence>
<reference evidence="4" key="1">
    <citation type="submission" date="2017-02" db="EMBL/GenBank/DDBJ databases">
        <authorList>
            <person name="Dridi B."/>
        </authorList>
    </citation>
    <scope>NUCLEOTIDE SEQUENCE [LARGE SCALE GENOMIC DNA]</scope>
    <source>
        <strain evidence="4">B Co 03.10</strain>
    </source>
</reference>
<proteinExistence type="predicted"/>
<dbReference type="EMBL" id="FWFF01000001">
    <property type="protein sequence ID" value="SLM90582.1"/>
    <property type="molecule type" value="Genomic_DNA"/>
</dbReference>
<dbReference type="AlphaFoldDB" id="A0A1X6WXJ0"/>
<dbReference type="RefSeq" id="WP_087003880.1">
    <property type="nucleotide sequence ID" value="NZ_FWFF01000001.1"/>
</dbReference>
<evidence type="ECO:0000313" key="4">
    <source>
        <dbReference type="Proteomes" id="UP000196581"/>
    </source>
</evidence>